<organism evidence="2 3">
    <name type="scientific">Chryseobacterium gambrini</name>
    <dbReference type="NCBI Taxonomy" id="373672"/>
    <lineage>
        <taxon>Bacteria</taxon>
        <taxon>Pseudomonadati</taxon>
        <taxon>Bacteroidota</taxon>
        <taxon>Flavobacteriia</taxon>
        <taxon>Flavobacteriales</taxon>
        <taxon>Weeksellaceae</taxon>
        <taxon>Chryseobacterium group</taxon>
        <taxon>Chryseobacterium</taxon>
    </lineage>
</organism>
<accession>A0ABM8K8M8</accession>
<feature type="domain" description="Integrase catalytic" evidence="1">
    <location>
        <begin position="105"/>
        <end position="271"/>
    </location>
</feature>
<dbReference type="InterPro" id="IPR001584">
    <property type="entry name" value="Integrase_cat-core"/>
</dbReference>
<evidence type="ECO:0000313" key="2">
    <source>
        <dbReference type="EMBL" id="BEV05398.1"/>
    </source>
</evidence>
<evidence type="ECO:0000259" key="1">
    <source>
        <dbReference type="PROSITE" id="PS50994"/>
    </source>
</evidence>
<sequence length="279" mass="32814">MCKVLRVSRSSYYKWLVGIPSKRALYNQMLSDEIKKIYVLYKGRYGSPRIAKELESLGIKASQQRVARLMQKHSLRSILKRKFKVTTDSSHKYPVVENHLNRNFSVQKPNSAWVSDITYIRTQQGWLYLTTVIDLFDRKVIGWSLSSTTYAKDTSMAAFKMALSNRTLMKTDSLIFHSDRGVQYACKEFVSMVGKNRQIIRSMSRKGNCWDNAVAESFFKTLKMELIYQNRYETRKQAELSIFEYIEGFYNTHRRHKYLKNKTILEFNQLIINKFKIAA</sequence>
<name>A0ABM8K8M8_9FLAO</name>
<dbReference type="Proteomes" id="UP001380186">
    <property type="component" value="Chromosome"/>
</dbReference>
<dbReference type="Pfam" id="PF13333">
    <property type="entry name" value="rve_2"/>
    <property type="match status" value="1"/>
</dbReference>
<proteinExistence type="predicted"/>
<dbReference type="Gene3D" id="3.30.420.10">
    <property type="entry name" value="Ribonuclease H-like superfamily/Ribonuclease H"/>
    <property type="match status" value="1"/>
</dbReference>
<dbReference type="SUPFAM" id="SSF53098">
    <property type="entry name" value="Ribonuclease H-like"/>
    <property type="match status" value="1"/>
</dbReference>
<dbReference type="PROSITE" id="PS50994">
    <property type="entry name" value="INTEGRASE"/>
    <property type="match status" value="1"/>
</dbReference>
<dbReference type="Pfam" id="PF00665">
    <property type="entry name" value="rve"/>
    <property type="match status" value="1"/>
</dbReference>
<dbReference type="InterPro" id="IPR036397">
    <property type="entry name" value="RNaseH_sf"/>
</dbReference>
<dbReference type="PANTHER" id="PTHR46889:SF4">
    <property type="entry name" value="TRANSPOSASE INSO FOR INSERTION SEQUENCE ELEMENT IS911B-RELATED"/>
    <property type="match status" value="1"/>
</dbReference>
<dbReference type="EMBL" id="AP029022">
    <property type="protein sequence ID" value="BEV05398.1"/>
    <property type="molecule type" value="Genomic_DNA"/>
</dbReference>
<dbReference type="PANTHER" id="PTHR46889">
    <property type="entry name" value="TRANSPOSASE INSF FOR INSERTION SEQUENCE IS3B-RELATED"/>
    <property type="match status" value="1"/>
</dbReference>
<gene>
    <name evidence="2" type="ORF">CRDW_27720</name>
</gene>
<keyword evidence="3" id="KW-1185">Reference proteome</keyword>
<dbReference type="InterPro" id="IPR012337">
    <property type="entry name" value="RNaseH-like_sf"/>
</dbReference>
<protein>
    <submittedName>
        <fullName evidence="2">Transposase</fullName>
    </submittedName>
</protein>
<dbReference type="NCBIfam" id="NF033516">
    <property type="entry name" value="transpos_IS3"/>
    <property type="match status" value="1"/>
</dbReference>
<dbReference type="InterPro" id="IPR048020">
    <property type="entry name" value="Transpos_IS3"/>
</dbReference>
<dbReference type="Pfam" id="PF13276">
    <property type="entry name" value="HTH_21"/>
    <property type="match status" value="1"/>
</dbReference>
<reference evidence="2 3" key="1">
    <citation type="journal article" date="2020" name="Microbes Environ.">
        <title>Synthetic bacterial community of duckweed: a simple and stable system to study plant-microbe interactions.</title>
        <authorList>
            <person name="Ishizawa H."/>
            <person name="Tada M."/>
            <person name="Kuroda M."/>
            <person name="Inoue D."/>
            <person name="Futamata H."/>
            <person name="Ike M."/>
        </authorList>
    </citation>
    <scope>NUCLEOTIDE SEQUENCE [LARGE SCALE GENOMIC DNA]</scope>
    <source>
        <strain evidence="2 3">DW100</strain>
    </source>
</reference>
<evidence type="ECO:0000313" key="3">
    <source>
        <dbReference type="Proteomes" id="UP001380186"/>
    </source>
</evidence>
<dbReference type="InterPro" id="IPR025948">
    <property type="entry name" value="HTH-like_dom"/>
</dbReference>
<dbReference type="InterPro" id="IPR050900">
    <property type="entry name" value="Transposase_IS3/IS150/IS904"/>
</dbReference>